<dbReference type="GO" id="GO:0008270">
    <property type="term" value="F:zinc ion binding"/>
    <property type="evidence" value="ECO:0007669"/>
    <property type="project" value="UniProtKB-KW"/>
</dbReference>
<evidence type="ECO:0000256" key="3">
    <source>
        <dbReference type="ARBA" id="ARBA00022833"/>
    </source>
</evidence>
<dbReference type="Gene3D" id="1.10.220.160">
    <property type="match status" value="1"/>
</dbReference>
<dbReference type="AlphaFoldDB" id="A0ABD2NP89"/>
<keyword evidence="2 4" id="KW-0863">Zinc-finger</keyword>
<keyword evidence="1" id="KW-0479">Metal-binding</keyword>
<evidence type="ECO:0000313" key="6">
    <source>
        <dbReference type="EMBL" id="KAL3280384.1"/>
    </source>
</evidence>
<dbReference type="InterPro" id="IPR046341">
    <property type="entry name" value="SET_dom_sf"/>
</dbReference>
<evidence type="ECO:0000313" key="7">
    <source>
        <dbReference type="Proteomes" id="UP001516400"/>
    </source>
</evidence>
<name>A0ABD2NP89_9CUCU</name>
<evidence type="ECO:0000256" key="4">
    <source>
        <dbReference type="PROSITE-ProRule" id="PRU00134"/>
    </source>
</evidence>
<comment type="caution">
    <text evidence="6">The sequence shown here is derived from an EMBL/GenBank/DDBJ whole genome shotgun (WGS) entry which is preliminary data.</text>
</comment>
<dbReference type="InterPro" id="IPR002893">
    <property type="entry name" value="Znf_MYND"/>
</dbReference>
<dbReference type="PROSITE" id="PS50865">
    <property type="entry name" value="ZF_MYND_2"/>
    <property type="match status" value="1"/>
</dbReference>
<feature type="domain" description="MYND-type" evidence="5">
    <location>
        <begin position="33"/>
        <end position="70"/>
    </location>
</feature>
<gene>
    <name evidence="6" type="ORF">HHI36_017871</name>
</gene>
<dbReference type="Pfam" id="PF01753">
    <property type="entry name" value="zf-MYND"/>
    <property type="match status" value="1"/>
</dbReference>
<evidence type="ECO:0000256" key="2">
    <source>
        <dbReference type="ARBA" id="ARBA00022771"/>
    </source>
</evidence>
<reference evidence="6 7" key="1">
    <citation type="journal article" date="2021" name="BMC Biol.">
        <title>Horizontally acquired antibacterial genes associated with adaptive radiation of ladybird beetles.</title>
        <authorList>
            <person name="Li H.S."/>
            <person name="Tang X.F."/>
            <person name="Huang Y.H."/>
            <person name="Xu Z.Y."/>
            <person name="Chen M.L."/>
            <person name="Du X.Y."/>
            <person name="Qiu B.Y."/>
            <person name="Chen P.T."/>
            <person name="Zhang W."/>
            <person name="Slipinski A."/>
            <person name="Escalona H.E."/>
            <person name="Waterhouse R.M."/>
            <person name="Zwick A."/>
            <person name="Pang H."/>
        </authorList>
    </citation>
    <scope>NUCLEOTIDE SEQUENCE [LARGE SCALE GENOMIC DNA]</scope>
    <source>
        <strain evidence="6">SYSU2018</strain>
    </source>
</reference>
<dbReference type="EMBL" id="JABFTP020000124">
    <property type="protein sequence ID" value="KAL3280384.1"/>
    <property type="molecule type" value="Genomic_DNA"/>
</dbReference>
<evidence type="ECO:0000256" key="1">
    <source>
        <dbReference type="ARBA" id="ARBA00022723"/>
    </source>
</evidence>
<keyword evidence="3" id="KW-0862">Zinc</keyword>
<dbReference type="SUPFAM" id="SSF82199">
    <property type="entry name" value="SET domain"/>
    <property type="match status" value="1"/>
</dbReference>
<dbReference type="SUPFAM" id="SSF144232">
    <property type="entry name" value="HIT/MYND zinc finger-like"/>
    <property type="match status" value="1"/>
</dbReference>
<keyword evidence="7" id="KW-1185">Reference proteome</keyword>
<organism evidence="6 7">
    <name type="scientific">Cryptolaemus montrouzieri</name>
    <dbReference type="NCBI Taxonomy" id="559131"/>
    <lineage>
        <taxon>Eukaryota</taxon>
        <taxon>Metazoa</taxon>
        <taxon>Ecdysozoa</taxon>
        <taxon>Arthropoda</taxon>
        <taxon>Hexapoda</taxon>
        <taxon>Insecta</taxon>
        <taxon>Pterygota</taxon>
        <taxon>Neoptera</taxon>
        <taxon>Endopterygota</taxon>
        <taxon>Coleoptera</taxon>
        <taxon>Polyphaga</taxon>
        <taxon>Cucujiformia</taxon>
        <taxon>Coccinelloidea</taxon>
        <taxon>Coccinellidae</taxon>
        <taxon>Scymninae</taxon>
        <taxon>Scymnini</taxon>
        <taxon>Cryptolaemus</taxon>
    </lineage>
</organism>
<dbReference type="PROSITE" id="PS01360">
    <property type="entry name" value="ZF_MYND_1"/>
    <property type="match status" value="1"/>
</dbReference>
<proteinExistence type="predicted"/>
<sequence length="243" mass="28280">MKYLRKDIAPGSIIHSEKPFVYCLSSKVRTENCDFCFKKGMLSKCTSCKYVYYCDKVCQKEAWPVHKAECKSLKKVAPRIIPDAARMLARLIRKLNKNGNQVRSYYTEINFRMYKDLMSHYSDLKSDPKRMEHFETLCVVLNEFMNEDVFPNSVDLMGMFGRMCINSFNICTEEQQTLGTGMYLGASVLDHSCEPNALAMFQGTTLHIKALKQMSYLNWSEVEREERIIFSLHRNLVSDSRYT</sequence>
<dbReference type="Proteomes" id="UP001516400">
    <property type="component" value="Unassembled WGS sequence"/>
</dbReference>
<dbReference type="PANTHER" id="PTHR12197:SF251">
    <property type="entry name" value="EG:BACR7C10.4 PROTEIN"/>
    <property type="match status" value="1"/>
</dbReference>
<dbReference type="Gene3D" id="2.170.270.10">
    <property type="entry name" value="SET domain"/>
    <property type="match status" value="1"/>
</dbReference>
<dbReference type="Gene3D" id="6.10.140.2220">
    <property type="match status" value="1"/>
</dbReference>
<dbReference type="PANTHER" id="PTHR12197">
    <property type="entry name" value="HISTONE-LYSINE N-METHYLTRANSFERASE SMYD"/>
    <property type="match status" value="1"/>
</dbReference>
<evidence type="ECO:0000259" key="5">
    <source>
        <dbReference type="PROSITE" id="PS50865"/>
    </source>
</evidence>
<accession>A0ABD2NP89</accession>
<dbReference type="InterPro" id="IPR050869">
    <property type="entry name" value="H3K4_H4K5_MeTrfase"/>
</dbReference>
<protein>
    <recommendedName>
        <fullName evidence="5">MYND-type domain-containing protein</fullName>
    </recommendedName>
</protein>